<dbReference type="PANTHER" id="PTHR13812:SF19">
    <property type="entry name" value="KETIMINE REDUCTASE MU-CRYSTALLIN"/>
    <property type="match status" value="1"/>
</dbReference>
<reference evidence="1" key="1">
    <citation type="submission" date="2022-04" db="EMBL/GenBank/DDBJ databases">
        <title>Halobacillus sp. isolated from saltern.</title>
        <authorList>
            <person name="Won M."/>
            <person name="Lee C.-M."/>
            <person name="Woen H.-Y."/>
            <person name="Kwon S.-W."/>
        </authorList>
    </citation>
    <scope>NUCLEOTIDE SEQUENCE</scope>
    <source>
        <strain evidence="1">SSHM10-5</strain>
    </source>
</reference>
<evidence type="ECO:0000313" key="1">
    <source>
        <dbReference type="EMBL" id="UOR10989.1"/>
    </source>
</evidence>
<dbReference type="SUPFAM" id="SSF51735">
    <property type="entry name" value="NAD(P)-binding Rossmann-fold domains"/>
    <property type="match status" value="1"/>
</dbReference>
<keyword evidence="2" id="KW-1185">Reference proteome</keyword>
<dbReference type="InterPro" id="IPR036291">
    <property type="entry name" value="NAD(P)-bd_dom_sf"/>
</dbReference>
<dbReference type="Proteomes" id="UP000830326">
    <property type="component" value="Chromosome"/>
</dbReference>
<gene>
    <name evidence="1" type="ORF">MUO15_15465</name>
</gene>
<proteinExistence type="predicted"/>
<protein>
    <submittedName>
        <fullName evidence="1">Ornithine cyclodeaminase family protein</fullName>
    </submittedName>
</protein>
<organism evidence="1 2">
    <name type="scientific">Halobacillus amylolyticus</name>
    <dbReference type="NCBI Taxonomy" id="2932259"/>
    <lineage>
        <taxon>Bacteria</taxon>
        <taxon>Bacillati</taxon>
        <taxon>Bacillota</taxon>
        <taxon>Bacilli</taxon>
        <taxon>Bacillales</taxon>
        <taxon>Bacillaceae</taxon>
        <taxon>Halobacillus</taxon>
    </lineage>
</organism>
<name>A0ABY4H805_9BACI</name>
<dbReference type="EMBL" id="CP095075">
    <property type="protein sequence ID" value="UOR10989.1"/>
    <property type="molecule type" value="Genomic_DNA"/>
</dbReference>
<dbReference type="PANTHER" id="PTHR13812">
    <property type="entry name" value="KETIMINE REDUCTASE MU-CRYSTALLIN"/>
    <property type="match status" value="1"/>
</dbReference>
<accession>A0ABY4H805</accession>
<dbReference type="Pfam" id="PF02423">
    <property type="entry name" value="OCD_Mu_crystall"/>
    <property type="match status" value="1"/>
</dbReference>
<dbReference type="Gene3D" id="3.40.50.720">
    <property type="entry name" value="NAD(P)-binding Rossmann-like Domain"/>
    <property type="match status" value="1"/>
</dbReference>
<evidence type="ECO:0000313" key="2">
    <source>
        <dbReference type="Proteomes" id="UP000830326"/>
    </source>
</evidence>
<sequence>MLAIMDSSYLTAVRTGLAGALGTHTLSRKEAKNVAIVGSGVQGRTQLKSLSYFRSISRVYVFDTNSQNSIKFVDEMSKELKTSFIICERLEEALMDADIIITATWSKVPFIYPEMIKEGTHITTLGADQPGKFEVSPNVLGQSVIVCDDVELGHRMGVLQDKKLKESIFNVYELGEVLGSQRCGRADSNQTTIFGCVGLAFQDLIIAWEVFQKAVKNDVGSFFEFHK</sequence>
<dbReference type="InterPro" id="IPR003462">
    <property type="entry name" value="ODC_Mu_crystall"/>
</dbReference>